<evidence type="ECO:0000256" key="13">
    <source>
        <dbReference type="ARBA" id="ARBA00049902"/>
    </source>
</evidence>
<evidence type="ECO:0000256" key="8">
    <source>
        <dbReference type="ARBA" id="ARBA00022960"/>
    </source>
</evidence>
<keyword evidence="11" id="KW-0961">Cell wall biogenesis/degradation</keyword>
<evidence type="ECO:0000256" key="7">
    <source>
        <dbReference type="ARBA" id="ARBA00022801"/>
    </source>
</evidence>
<evidence type="ECO:0000256" key="12">
    <source>
        <dbReference type="ARBA" id="ARBA00034000"/>
    </source>
</evidence>
<dbReference type="GO" id="GO:0009252">
    <property type="term" value="P:peptidoglycan biosynthetic process"/>
    <property type="evidence" value="ECO:0007669"/>
    <property type="project" value="UniProtKB-KW"/>
</dbReference>
<organism evidence="16 17">
    <name type="scientific">Petrachloros mirabilis ULC683</name>
    <dbReference type="NCBI Taxonomy" id="2781853"/>
    <lineage>
        <taxon>Bacteria</taxon>
        <taxon>Bacillati</taxon>
        <taxon>Cyanobacteriota</taxon>
        <taxon>Cyanophyceae</taxon>
        <taxon>Synechococcales</taxon>
        <taxon>Petrachlorosaceae</taxon>
        <taxon>Petrachloros</taxon>
        <taxon>Petrachloros mirabilis</taxon>
    </lineage>
</organism>
<keyword evidence="6" id="KW-0808">Transferase</keyword>
<evidence type="ECO:0000259" key="14">
    <source>
        <dbReference type="Pfam" id="PF00905"/>
    </source>
</evidence>
<dbReference type="InterPro" id="IPR001460">
    <property type="entry name" value="PCN-bd_Tpept"/>
</dbReference>
<evidence type="ECO:0000256" key="4">
    <source>
        <dbReference type="ARBA" id="ARBA00022670"/>
    </source>
</evidence>
<evidence type="ECO:0000256" key="9">
    <source>
        <dbReference type="ARBA" id="ARBA00022984"/>
    </source>
</evidence>
<comment type="similarity">
    <text evidence="2">In the N-terminal section; belongs to the glycosyltransferase 51 family.</text>
</comment>
<evidence type="ECO:0000256" key="11">
    <source>
        <dbReference type="ARBA" id="ARBA00023316"/>
    </source>
</evidence>
<comment type="catalytic activity">
    <reaction evidence="13">
        <text>[GlcNAc-(1-&gt;4)-Mur2Ac(oyl-L-Ala-gamma-D-Glu-L-Lys-D-Ala-D-Ala)](n)-di-trans,octa-cis-undecaprenyl diphosphate + beta-D-GlcNAc-(1-&gt;4)-Mur2Ac(oyl-L-Ala-gamma-D-Glu-L-Lys-D-Ala-D-Ala)-di-trans,octa-cis-undecaprenyl diphosphate = [GlcNAc-(1-&gt;4)-Mur2Ac(oyl-L-Ala-gamma-D-Glu-L-Lys-D-Ala-D-Ala)](n+1)-di-trans,octa-cis-undecaprenyl diphosphate + di-trans,octa-cis-undecaprenyl diphosphate + H(+)</text>
        <dbReference type="Rhea" id="RHEA:23708"/>
        <dbReference type="Rhea" id="RHEA-COMP:9602"/>
        <dbReference type="Rhea" id="RHEA-COMP:9603"/>
        <dbReference type="ChEBI" id="CHEBI:15378"/>
        <dbReference type="ChEBI" id="CHEBI:58405"/>
        <dbReference type="ChEBI" id="CHEBI:60033"/>
        <dbReference type="ChEBI" id="CHEBI:78435"/>
        <dbReference type="EC" id="2.4.99.28"/>
    </reaction>
</comment>
<evidence type="ECO:0000256" key="6">
    <source>
        <dbReference type="ARBA" id="ARBA00022679"/>
    </source>
</evidence>
<dbReference type="InterPro" id="IPR001264">
    <property type="entry name" value="Glyco_trans_51"/>
</dbReference>
<dbReference type="GO" id="GO:0006508">
    <property type="term" value="P:proteolysis"/>
    <property type="evidence" value="ECO:0007669"/>
    <property type="project" value="UniProtKB-KW"/>
</dbReference>
<feature type="domain" description="Penicillin-binding protein transpeptidase" evidence="14">
    <location>
        <begin position="325"/>
        <end position="568"/>
    </location>
</feature>
<dbReference type="Pfam" id="PF00912">
    <property type="entry name" value="Transgly"/>
    <property type="match status" value="1"/>
</dbReference>
<comment type="caution">
    <text evidence="16">The sequence shown here is derived from an EMBL/GenBank/DDBJ whole genome shotgun (WGS) entry which is preliminary data.</text>
</comment>
<dbReference type="Gene3D" id="3.40.710.10">
    <property type="entry name" value="DD-peptidase/beta-lactamase superfamily"/>
    <property type="match status" value="1"/>
</dbReference>
<keyword evidence="5" id="KW-0328">Glycosyltransferase</keyword>
<sequence length="619" mass="67389">MGVLNTAGSTILAVSLLSSAVVAGSLVGLAISFRNLPDVRLLQGYIPSETTHIYDIKGTPLASLHSEENREVVPLDDISPQLKRAVLAIEDSNFYEHGGVNPVGIARATLVNIRSGRTVEGASTLTQQLAKNLFLSPEQAITRKLSEAVLALRMEKVFEKDEILEKYLNQVYWGHNTYGVETAAESYFNKSAADLTLGEAAMMAGIIQAPEAFSPFVDFEVAKRRQEIVLNRMLELGWITASEAEVARNETLQLGQITSFTRSRSPFVTNTVVQELTDRFGQEALMRGGLRVQTTVDINMQEAAERTVQEWHQILYSQGVYADQMALVAVDPRTHFVKAIVGGVDKNKTEFNRATQAIRQPGSAFKPFVFYTAFASGQYAPDSSIDDSPVSFDDGSYERYVPQNYDRTFAGTMSIRAALAQSRNIPAITLGQRVGLEKVIDVCRVMGIKSPMPPVISLPLGSVDLTPLEMAAAYATFASNGWQSPTTAIAQVTDSSGRLLLDNTPKPQLVLDPWAAAALNQTMTSVITEGTGRSANIGRQAAGKTGTTSSERDIWFVGHVPQLSVAVWAGNDDYTRIGQGATGGGFMAPVWADFMRQALRDQPVEYFKPASNFTRPASQ</sequence>
<dbReference type="PANTHER" id="PTHR32282">
    <property type="entry name" value="BINDING PROTEIN TRANSPEPTIDASE, PUTATIVE-RELATED"/>
    <property type="match status" value="1"/>
</dbReference>
<dbReference type="GO" id="GO:0008360">
    <property type="term" value="P:regulation of cell shape"/>
    <property type="evidence" value="ECO:0007669"/>
    <property type="project" value="UniProtKB-KW"/>
</dbReference>
<proteinExistence type="inferred from homology"/>
<dbReference type="EMBL" id="WVIC01000044">
    <property type="protein sequence ID" value="NCJ08218.1"/>
    <property type="molecule type" value="Genomic_DNA"/>
</dbReference>
<comment type="similarity">
    <text evidence="1">In the C-terminal section; belongs to the transpeptidase family.</text>
</comment>
<comment type="catalytic activity">
    <reaction evidence="12">
        <text>Preferential cleavage: (Ac)2-L-Lys-D-Ala-|-D-Ala. Also transpeptidation of peptidyl-alanyl moieties that are N-acyl substituents of D-alanine.</text>
        <dbReference type="EC" id="3.4.16.4"/>
    </reaction>
</comment>
<dbReference type="Pfam" id="PF00905">
    <property type="entry name" value="Transpeptidase"/>
    <property type="match status" value="1"/>
</dbReference>
<keyword evidence="8" id="KW-0133">Cell shape</keyword>
<evidence type="ECO:0000313" key="17">
    <source>
        <dbReference type="Proteomes" id="UP000607397"/>
    </source>
</evidence>
<keyword evidence="9" id="KW-0573">Peptidoglycan synthesis</keyword>
<keyword evidence="17" id="KW-1185">Reference proteome</keyword>
<dbReference type="GO" id="GO:0030288">
    <property type="term" value="C:outer membrane-bounded periplasmic space"/>
    <property type="evidence" value="ECO:0007669"/>
    <property type="project" value="TreeGrafter"/>
</dbReference>
<reference evidence="16" key="1">
    <citation type="submission" date="2019-12" db="EMBL/GenBank/DDBJ databases">
        <title>High-Quality draft genome sequences of three cyanobacteria isolated from the limestone walls of the Old Cathedral of Coimbra.</title>
        <authorList>
            <person name="Tiago I."/>
            <person name="Soares F."/>
            <person name="Portugal A."/>
        </authorList>
    </citation>
    <scope>NUCLEOTIDE SEQUENCE [LARGE SCALE GENOMIC DNA]</scope>
    <source>
        <strain evidence="16">C</strain>
    </source>
</reference>
<keyword evidence="4" id="KW-0645">Protease</keyword>
<keyword evidence="10" id="KW-0511">Multifunctional enzyme</keyword>
<dbReference type="InterPro" id="IPR036950">
    <property type="entry name" value="PBP_transglycosylase"/>
</dbReference>
<name>A0A8K2A1P8_9CYAN</name>
<dbReference type="SUPFAM" id="SSF53955">
    <property type="entry name" value="Lysozyme-like"/>
    <property type="match status" value="1"/>
</dbReference>
<keyword evidence="7" id="KW-0378">Hydrolase</keyword>
<dbReference type="InterPro" id="IPR012338">
    <property type="entry name" value="Beta-lactam/transpept-like"/>
</dbReference>
<gene>
    <name evidence="16" type="ORF">GS597_17230</name>
</gene>
<dbReference type="GO" id="GO:0009002">
    <property type="term" value="F:serine-type D-Ala-D-Ala carboxypeptidase activity"/>
    <property type="evidence" value="ECO:0007669"/>
    <property type="project" value="UniProtKB-EC"/>
</dbReference>
<accession>A0A8K2A1P8</accession>
<dbReference type="PANTHER" id="PTHR32282:SF33">
    <property type="entry name" value="PEPTIDOGLYCAN GLYCOSYLTRANSFERASE"/>
    <property type="match status" value="1"/>
</dbReference>
<dbReference type="Gene3D" id="1.10.3810.10">
    <property type="entry name" value="Biosynthetic peptidoglycan transglycosylase-like"/>
    <property type="match status" value="1"/>
</dbReference>
<dbReference type="RefSeq" id="WP_161826707.1">
    <property type="nucleotide sequence ID" value="NZ_WVIC01000044.1"/>
</dbReference>
<evidence type="ECO:0000313" key="16">
    <source>
        <dbReference type="EMBL" id="NCJ08218.1"/>
    </source>
</evidence>
<dbReference type="NCBIfam" id="TIGR02074">
    <property type="entry name" value="PBP_1a_fam"/>
    <property type="match status" value="1"/>
</dbReference>
<dbReference type="InterPro" id="IPR050396">
    <property type="entry name" value="Glycosyltr_51/Transpeptidase"/>
</dbReference>
<dbReference type="FunFam" id="1.10.3810.10:FF:000001">
    <property type="entry name" value="Penicillin-binding protein 1A"/>
    <property type="match status" value="1"/>
</dbReference>
<dbReference type="AlphaFoldDB" id="A0A8K2A1P8"/>
<dbReference type="GO" id="GO:0008658">
    <property type="term" value="F:penicillin binding"/>
    <property type="evidence" value="ECO:0007669"/>
    <property type="project" value="InterPro"/>
</dbReference>
<protein>
    <submittedName>
        <fullName evidence="16">PBP1A family penicillin-binding protein</fullName>
    </submittedName>
</protein>
<evidence type="ECO:0000259" key="15">
    <source>
        <dbReference type="Pfam" id="PF00912"/>
    </source>
</evidence>
<dbReference type="GO" id="GO:0071555">
    <property type="term" value="P:cell wall organization"/>
    <property type="evidence" value="ECO:0007669"/>
    <property type="project" value="UniProtKB-KW"/>
</dbReference>
<feature type="domain" description="Glycosyl transferase family 51" evidence="15">
    <location>
        <begin position="58"/>
        <end position="233"/>
    </location>
</feature>
<dbReference type="Proteomes" id="UP000607397">
    <property type="component" value="Unassembled WGS sequence"/>
</dbReference>
<evidence type="ECO:0000256" key="10">
    <source>
        <dbReference type="ARBA" id="ARBA00023268"/>
    </source>
</evidence>
<dbReference type="InterPro" id="IPR023346">
    <property type="entry name" value="Lysozyme-like_dom_sf"/>
</dbReference>
<dbReference type="SUPFAM" id="SSF56601">
    <property type="entry name" value="beta-lactamase/transpeptidase-like"/>
    <property type="match status" value="1"/>
</dbReference>
<keyword evidence="3" id="KW-0121">Carboxypeptidase</keyword>
<evidence type="ECO:0000256" key="3">
    <source>
        <dbReference type="ARBA" id="ARBA00022645"/>
    </source>
</evidence>
<evidence type="ECO:0000256" key="2">
    <source>
        <dbReference type="ARBA" id="ARBA00007739"/>
    </source>
</evidence>
<evidence type="ECO:0000256" key="1">
    <source>
        <dbReference type="ARBA" id="ARBA00007090"/>
    </source>
</evidence>
<evidence type="ECO:0000256" key="5">
    <source>
        <dbReference type="ARBA" id="ARBA00022676"/>
    </source>
</evidence>
<dbReference type="GO" id="GO:0008955">
    <property type="term" value="F:peptidoglycan glycosyltransferase activity"/>
    <property type="evidence" value="ECO:0007669"/>
    <property type="project" value="UniProtKB-EC"/>
</dbReference>